<evidence type="ECO:0000256" key="1">
    <source>
        <dbReference type="ARBA" id="ARBA00009063"/>
    </source>
</evidence>
<evidence type="ECO:0000256" key="3">
    <source>
        <dbReference type="SAM" id="MobiDB-lite"/>
    </source>
</evidence>
<evidence type="ECO:0000259" key="5">
    <source>
        <dbReference type="PROSITE" id="PS50192"/>
    </source>
</evidence>
<dbReference type="GO" id="GO:0012505">
    <property type="term" value="C:endomembrane system"/>
    <property type="evidence" value="ECO:0007669"/>
    <property type="project" value="TreeGrafter"/>
</dbReference>
<dbReference type="InterPro" id="IPR006012">
    <property type="entry name" value="Syntaxin/epimorphin_CS"/>
</dbReference>
<dbReference type="Proteomes" id="UP000193648">
    <property type="component" value="Unassembled WGS sequence"/>
</dbReference>
<keyword evidence="4" id="KW-1133">Transmembrane helix</keyword>
<feature type="compositionally biased region" description="Polar residues" evidence="3">
    <location>
        <begin position="43"/>
        <end position="55"/>
    </location>
</feature>
<sequence>MSFADLERGEGGGFRRTGATGPTPLGNNGNGENNNSSNNNSNRWNRQASNQQTSAAAFSARVSQISQQVFRISSNVSTIQRLVGFLGTNKDTEDVRNKLHDVTEQTRVLVKDTSQDIKDLSKLDNTHGKKLEHNKLSKDFQKVIVEFQKVQRVSAEKQREFMDRARQSNVRNDYEDEDRSETGEQPLINDSQRRMQLMVVDNELEYNESLIVQREEEIREIEQGITELNEIFRDLGTMVNEQGSMLDSIENNVTSISMSTQSASEELTTAAIHQKNARKKSCYLLLIVSGVLAIVLIAVLS</sequence>
<comment type="similarity">
    <text evidence="1 2">Belongs to the syntaxin family.</text>
</comment>
<dbReference type="OrthoDB" id="364348at2759"/>
<dbReference type="Gene3D" id="1.20.5.110">
    <property type="match status" value="1"/>
</dbReference>
<keyword evidence="4" id="KW-0472">Membrane</keyword>
<dbReference type="SMART" id="SM00503">
    <property type="entry name" value="SynN"/>
    <property type="match status" value="1"/>
</dbReference>
<evidence type="ECO:0000256" key="2">
    <source>
        <dbReference type="RuleBase" id="RU003858"/>
    </source>
</evidence>
<dbReference type="GO" id="GO:0006896">
    <property type="term" value="P:Golgi to vacuole transport"/>
    <property type="evidence" value="ECO:0007669"/>
    <property type="project" value="TreeGrafter"/>
</dbReference>
<gene>
    <name evidence="6" type="ORF">BCR41DRAFT_323043</name>
</gene>
<name>A0A1Y2GLW1_9FUNG</name>
<protein>
    <submittedName>
        <fullName evidence="6">t-SNARE</fullName>
    </submittedName>
</protein>
<comment type="caution">
    <text evidence="6">The sequence shown here is derived from an EMBL/GenBank/DDBJ whole genome shotgun (WGS) entry which is preliminary data.</text>
</comment>
<dbReference type="EMBL" id="MCFF01000020">
    <property type="protein sequence ID" value="ORZ14873.1"/>
    <property type="molecule type" value="Genomic_DNA"/>
</dbReference>
<feature type="compositionally biased region" description="Low complexity" evidence="3">
    <location>
        <begin position="16"/>
        <end position="42"/>
    </location>
</feature>
<dbReference type="GO" id="GO:0000149">
    <property type="term" value="F:SNARE binding"/>
    <property type="evidence" value="ECO:0007669"/>
    <property type="project" value="TreeGrafter"/>
</dbReference>
<dbReference type="PROSITE" id="PS00914">
    <property type="entry name" value="SYNTAXIN"/>
    <property type="match status" value="1"/>
</dbReference>
<dbReference type="GO" id="GO:0031201">
    <property type="term" value="C:SNARE complex"/>
    <property type="evidence" value="ECO:0007669"/>
    <property type="project" value="TreeGrafter"/>
</dbReference>
<feature type="region of interest" description="Disordered" evidence="3">
    <location>
        <begin position="1"/>
        <end position="55"/>
    </location>
</feature>
<keyword evidence="4" id="KW-0812">Transmembrane</keyword>
<dbReference type="STRING" id="64571.A0A1Y2GLW1"/>
<dbReference type="GO" id="GO:0005484">
    <property type="term" value="F:SNAP receptor activity"/>
    <property type="evidence" value="ECO:0007669"/>
    <property type="project" value="InterPro"/>
</dbReference>
<dbReference type="SMART" id="SM00397">
    <property type="entry name" value="t_SNARE"/>
    <property type="match status" value="1"/>
</dbReference>
<dbReference type="InParanoid" id="A0A1Y2GLW1"/>
<evidence type="ECO:0000256" key="4">
    <source>
        <dbReference type="SAM" id="Phobius"/>
    </source>
</evidence>
<evidence type="ECO:0000313" key="7">
    <source>
        <dbReference type="Proteomes" id="UP000193648"/>
    </source>
</evidence>
<accession>A0A1Y2GLW1</accession>
<dbReference type="AlphaFoldDB" id="A0A1Y2GLW1"/>
<feature type="transmembrane region" description="Helical" evidence="4">
    <location>
        <begin position="282"/>
        <end position="300"/>
    </location>
</feature>
<dbReference type="InterPro" id="IPR010989">
    <property type="entry name" value="SNARE"/>
</dbReference>
<dbReference type="GO" id="GO:0048278">
    <property type="term" value="P:vesicle docking"/>
    <property type="evidence" value="ECO:0007669"/>
    <property type="project" value="TreeGrafter"/>
</dbReference>
<dbReference type="Pfam" id="PF05739">
    <property type="entry name" value="SNARE"/>
    <property type="match status" value="1"/>
</dbReference>
<organism evidence="6 7">
    <name type="scientific">Lobosporangium transversale</name>
    <dbReference type="NCBI Taxonomy" id="64571"/>
    <lineage>
        <taxon>Eukaryota</taxon>
        <taxon>Fungi</taxon>
        <taxon>Fungi incertae sedis</taxon>
        <taxon>Mucoromycota</taxon>
        <taxon>Mortierellomycotina</taxon>
        <taxon>Mortierellomycetes</taxon>
        <taxon>Mortierellales</taxon>
        <taxon>Mortierellaceae</taxon>
        <taxon>Lobosporangium</taxon>
    </lineage>
</organism>
<reference evidence="6 7" key="1">
    <citation type="submission" date="2016-07" db="EMBL/GenBank/DDBJ databases">
        <title>Pervasive Adenine N6-methylation of Active Genes in Fungi.</title>
        <authorList>
            <consortium name="DOE Joint Genome Institute"/>
            <person name="Mondo S.J."/>
            <person name="Dannebaum R.O."/>
            <person name="Kuo R.C."/>
            <person name="Labutti K."/>
            <person name="Haridas S."/>
            <person name="Kuo A."/>
            <person name="Salamov A."/>
            <person name="Ahrendt S.R."/>
            <person name="Lipzen A."/>
            <person name="Sullivan W."/>
            <person name="Andreopoulos W.B."/>
            <person name="Clum A."/>
            <person name="Lindquist E."/>
            <person name="Daum C."/>
            <person name="Ramamoorthy G.K."/>
            <person name="Gryganskyi A."/>
            <person name="Culley D."/>
            <person name="Magnuson J.K."/>
            <person name="James T.Y."/>
            <person name="O'Malley M.A."/>
            <person name="Stajich J.E."/>
            <person name="Spatafora J.W."/>
            <person name="Visel A."/>
            <person name="Grigoriev I.V."/>
        </authorList>
    </citation>
    <scope>NUCLEOTIDE SEQUENCE [LARGE SCALE GENOMIC DNA]</scope>
    <source>
        <strain evidence="6 7">NRRL 3116</strain>
    </source>
</reference>
<feature type="domain" description="T-SNARE coiled-coil homology" evidence="5">
    <location>
        <begin position="208"/>
        <end position="270"/>
    </location>
</feature>
<dbReference type="GO" id="GO:0006886">
    <property type="term" value="P:intracellular protein transport"/>
    <property type="evidence" value="ECO:0007669"/>
    <property type="project" value="InterPro"/>
</dbReference>
<dbReference type="GeneID" id="33563342"/>
<dbReference type="InterPro" id="IPR006011">
    <property type="entry name" value="Syntaxin_N"/>
</dbReference>
<keyword evidence="7" id="KW-1185">Reference proteome</keyword>
<dbReference type="Gene3D" id="1.20.58.70">
    <property type="match status" value="1"/>
</dbReference>
<dbReference type="FunCoup" id="A0A1Y2GLW1">
    <property type="interactions" value="310"/>
</dbReference>
<evidence type="ECO:0000313" key="6">
    <source>
        <dbReference type="EMBL" id="ORZ14873.1"/>
    </source>
</evidence>
<dbReference type="Pfam" id="PF14523">
    <property type="entry name" value="Syntaxin_2"/>
    <property type="match status" value="1"/>
</dbReference>
<dbReference type="GO" id="GO:0006906">
    <property type="term" value="P:vesicle fusion"/>
    <property type="evidence" value="ECO:0007669"/>
    <property type="project" value="TreeGrafter"/>
</dbReference>
<proteinExistence type="inferred from homology"/>
<dbReference type="PANTHER" id="PTHR19957:SF38">
    <property type="entry name" value="LD27581P"/>
    <property type="match status" value="1"/>
</dbReference>
<dbReference type="FunFam" id="1.20.5.110:FF:000059">
    <property type="entry name" value="Related to syntaxin 12"/>
    <property type="match status" value="1"/>
</dbReference>
<dbReference type="SUPFAM" id="SSF47661">
    <property type="entry name" value="t-snare proteins"/>
    <property type="match status" value="1"/>
</dbReference>
<feature type="compositionally biased region" description="Basic and acidic residues" evidence="3">
    <location>
        <begin position="1"/>
        <end position="10"/>
    </location>
</feature>
<dbReference type="CDD" id="cd15840">
    <property type="entry name" value="SNARE_Qa"/>
    <property type="match status" value="1"/>
</dbReference>
<dbReference type="RefSeq" id="XP_021881005.1">
    <property type="nucleotide sequence ID" value="XM_022021498.1"/>
</dbReference>
<dbReference type="InterPro" id="IPR045242">
    <property type="entry name" value="Syntaxin"/>
</dbReference>
<dbReference type="InterPro" id="IPR000727">
    <property type="entry name" value="T_SNARE_dom"/>
</dbReference>
<dbReference type="PROSITE" id="PS50192">
    <property type="entry name" value="T_SNARE"/>
    <property type="match status" value="1"/>
</dbReference>
<dbReference type="PANTHER" id="PTHR19957">
    <property type="entry name" value="SYNTAXIN"/>
    <property type="match status" value="1"/>
</dbReference>
<feature type="region of interest" description="Disordered" evidence="3">
    <location>
        <begin position="162"/>
        <end position="185"/>
    </location>
</feature>